<evidence type="ECO:0000259" key="2">
    <source>
        <dbReference type="Pfam" id="PF13632"/>
    </source>
</evidence>
<dbReference type="AlphaFoldDB" id="A0A1F7TZU9"/>
<evidence type="ECO:0000313" key="4">
    <source>
        <dbReference type="Proteomes" id="UP000177097"/>
    </source>
</evidence>
<keyword evidence="1" id="KW-0472">Membrane</keyword>
<gene>
    <name evidence="3" type="ORF">A3C17_02570</name>
</gene>
<comment type="caution">
    <text evidence="3">The sequence shown here is derived from an EMBL/GenBank/DDBJ whole genome shotgun (WGS) entry which is preliminary data.</text>
</comment>
<feature type="transmembrane region" description="Helical" evidence="1">
    <location>
        <begin position="45"/>
        <end position="61"/>
    </location>
</feature>
<dbReference type="EMBL" id="MGDX01000019">
    <property type="protein sequence ID" value="OGL70967.1"/>
    <property type="molecule type" value="Genomic_DNA"/>
</dbReference>
<dbReference type="Pfam" id="PF13632">
    <property type="entry name" value="Glyco_trans_2_3"/>
    <property type="match status" value="1"/>
</dbReference>
<organism evidence="3 4">
    <name type="scientific">Candidatus Uhrbacteria bacterium RIFCSPHIGHO2_02_FULL_53_13</name>
    <dbReference type="NCBI Taxonomy" id="1802389"/>
    <lineage>
        <taxon>Bacteria</taxon>
        <taxon>Candidatus Uhriibacteriota</taxon>
    </lineage>
</organism>
<feature type="transmembrane region" description="Helical" evidence="1">
    <location>
        <begin position="374"/>
        <end position="393"/>
    </location>
</feature>
<feature type="domain" description="Glycosyltransferase 2-like" evidence="2">
    <location>
        <begin position="197"/>
        <end position="421"/>
    </location>
</feature>
<evidence type="ECO:0000256" key="1">
    <source>
        <dbReference type="SAM" id="Phobius"/>
    </source>
</evidence>
<dbReference type="PANTHER" id="PTHR36851:SF1">
    <property type="entry name" value="GLYCO_TRANS_2-LIKE DOMAIN-CONTAINING PROTEIN"/>
    <property type="match status" value="1"/>
</dbReference>
<dbReference type="InterPro" id="IPR029044">
    <property type="entry name" value="Nucleotide-diphossugar_trans"/>
</dbReference>
<name>A0A1F7TZU9_9BACT</name>
<dbReference type="Gene3D" id="3.90.550.10">
    <property type="entry name" value="Spore Coat Polysaccharide Biosynthesis Protein SpsA, Chain A"/>
    <property type="match status" value="1"/>
</dbReference>
<proteinExistence type="predicted"/>
<keyword evidence="1" id="KW-1133">Transmembrane helix</keyword>
<feature type="transmembrane region" description="Helical" evidence="1">
    <location>
        <begin position="445"/>
        <end position="465"/>
    </location>
</feature>
<accession>A0A1F7TZU9</accession>
<dbReference type="SUPFAM" id="SSF53448">
    <property type="entry name" value="Nucleotide-diphospho-sugar transferases"/>
    <property type="match status" value="1"/>
</dbReference>
<feature type="transmembrane region" description="Helical" evidence="1">
    <location>
        <begin position="413"/>
        <end position="433"/>
    </location>
</feature>
<dbReference type="InterPro" id="IPR001173">
    <property type="entry name" value="Glyco_trans_2-like"/>
</dbReference>
<feature type="transmembrane region" description="Helical" evidence="1">
    <location>
        <begin position="12"/>
        <end position="39"/>
    </location>
</feature>
<evidence type="ECO:0000313" key="3">
    <source>
        <dbReference type="EMBL" id="OGL70967.1"/>
    </source>
</evidence>
<reference evidence="3 4" key="1">
    <citation type="journal article" date="2016" name="Nat. Commun.">
        <title>Thousands of microbial genomes shed light on interconnected biogeochemical processes in an aquifer system.</title>
        <authorList>
            <person name="Anantharaman K."/>
            <person name="Brown C.T."/>
            <person name="Hug L.A."/>
            <person name="Sharon I."/>
            <person name="Castelle C.J."/>
            <person name="Probst A.J."/>
            <person name="Thomas B.C."/>
            <person name="Singh A."/>
            <person name="Wilkins M.J."/>
            <person name="Karaoz U."/>
            <person name="Brodie E.L."/>
            <person name="Williams K.H."/>
            <person name="Hubbard S.S."/>
            <person name="Banfield J.F."/>
        </authorList>
    </citation>
    <scope>NUCLEOTIDE SEQUENCE [LARGE SCALE GENOMIC DNA]</scope>
</reference>
<dbReference type="PANTHER" id="PTHR36851">
    <property type="entry name" value="UNNAMED PRODUCT"/>
    <property type="match status" value="1"/>
</dbReference>
<dbReference type="Proteomes" id="UP000177097">
    <property type="component" value="Unassembled WGS sequence"/>
</dbReference>
<dbReference type="STRING" id="1802389.A3C17_02570"/>
<sequence length="492" mass="57229">MIYGKHRRFEVIPGLIVWATLITALVLSFVAPVIAIAFIIIFDLYWMYRVLYFIIYVLRAWRKFAKVRKTDWLPKLKREVADWDSYYHVVFLPMVKEPLRIVDATIRNLANSRFPNDRMIVVLAGEARTHEHFASVSRLIKKKYGSTFADLIITEHPANLADEIPGKGSNLHFAGPVVEAKLRERRIPLERVITSSLDVDTIVHPDYFAYLTHMYATVPNPTRASYQPVVVYNNNIWESPWWVRISAFGTTFWLFGELARPERMWTFSSHSMPFKMLADVGYWEKDIVSEDSRIFLQGVRRYKGDYRVEPLYLPVSMDAVTGKNVWSSIKALYKQQRRWAWGVEHFPYLMVNVIPDRSIPLGVRLRLIWNHIEGMFTWATAPVLIFILGWLPMQIAKNHPNVLVHNAPFTLKWLMMVAALGIVFSGIVSLSLLPRRPKRVSKWNWLVMIGQWLLLPITFIIFGAFPSIDAQTRMMLGRYLGFNVTKKIRDAV</sequence>
<protein>
    <recommendedName>
        <fullName evidence="2">Glycosyltransferase 2-like domain-containing protein</fullName>
    </recommendedName>
</protein>
<keyword evidence="1" id="KW-0812">Transmembrane</keyword>